<organism evidence="1 2">
    <name type="scientific">Fusarium keratoplasticum</name>
    <dbReference type="NCBI Taxonomy" id="1328300"/>
    <lineage>
        <taxon>Eukaryota</taxon>
        <taxon>Fungi</taxon>
        <taxon>Dikarya</taxon>
        <taxon>Ascomycota</taxon>
        <taxon>Pezizomycotina</taxon>
        <taxon>Sordariomycetes</taxon>
        <taxon>Hypocreomycetidae</taxon>
        <taxon>Hypocreales</taxon>
        <taxon>Nectriaceae</taxon>
        <taxon>Fusarium</taxon>
        <taxon>Fusarium solani species complex</taxon>
    </lineage>
</organism>
<accession>A0ACC0QDL7</accession>
<dbReference type="EMBL" id="CM046516">
    <property type="protein sequence ID" value="KAI8648656.1"/>
    <property type="molecule type" value="Genomic_DNA"/>
</dbReference>
<protein>
    <submittedName>
        <fullName evidence="1">Uncharacterized protein</fullName>
    </submittedName>
</protein>
<keyword evidence="2" id="KW-1185">Reference proteome</keyword>
<sequence length="408" mass="42804">MMLSLPATFPLVCFVGNCYNSWARSLSSIMKIQAFLSLALASFAAAQSNNGTSLAEALASQNETLSALNGLLESQTDFFDRLADLDNITILAPSNEALSDFLNSTNITNFVPEASNVVSAILSYHVLNGSWYAGNFTDTPVFIPSLLNNQTWENVTGGQVVEGVAVEGIVSFYSAFRAEANVTEANLDFTGGVIHIINRVLNIPKNLTETVIAANLTAAMGALTEVELATDLVEAESLTVFVPSNSAFAAIGSIAGDLSEDDLRDVLRYHVIRGTVEYSSLLENGTLETVEGEDVRISVYDGDVFVNEARVIIPDVLIANGVIHVIDGVLNPENPTATADPDHETRTPAFSGATSVSDIGVPFTSGVPQATEEATGLNTATPTDAGARATAAAALAALFGGVAAAFNM</sequence>
<proteinExistence type="predicted"/>
<evidence type="ECO:0000313" key="1">
    <source>
        <dbReference type="EMBL" id="KAI8648656.1"/>
    </source>
</evidence>
<comment type="caution">
    <text evidence="1">The sequence shown here is derived from an EMBL/GenBank/DDBJ whole genome shotgun (WGS) entry which is preliminary data.</text>
</comment>
<name>A0ACC0QDL7_9HYPO</name>
<evidence type="ECO:0000313" key="2">
    <source>
        <dbReference type="Proteomes" id="UP001065298"/>
    </source>
</evidence>
<gene>
    <name evidence="1" type="ORF">NCS57_01477400</name>
</gene>
<dbReference type="Proteomes" id="UP001065298">
    <property type="component" value="Chromosome 14"/>
</dbReference>
<reference evidence="1" key="1">
    <citation type="submission" date="2022-06" db="EMBL/GenBank/DDBJ databases">
        <title>Fusarium solani species complex genomes reveal bases of compartmentalisation and animal pathogenesis.</title>
        <authorList>
            <person name="Tsai I.J."/>
        </authorList>
    </citation>
    <scope>NUCLEOTIDE SEQUENCE</scope>
    <source>
        <strain evidence="1">Fu6.1</strain>
    </source>
</reference>